<name>A0ACC1S0A2_9HYPO</name>
<protein>
    <submittedName>
        <fullName evidence="1">Uncharacterized protein</fullName>
    </submittedName>
</protein>
<gene>
    <name evidence="1" type="ORF">NM208_g9816</name>
</gene>
<keyword evidence="2" id="KW-1185">Reference proteome</keyword>
<proteinExistence type="predicted"/>
<reference evidence="1" key="1">
    <citation type="submission" date="2022-08" db="EMBL/GenBank/DDBJ databases">
        <title>Genome Sequence of Fusarium decemcellulare.</title>
        <authorList>
            <person name="Buettner E."/>
        </authorList>
    </citation>
    <scope>NUCLEOTIDE SEQUENCE</scope>
    <source>
        <strain evidence="1">Babe19</strain>
    </source>
</reference>
<dbReference type="Proteomes" id="UP001148629">
    <property type="component" value="Unassembled WGS sequence"/>
</dbReference>
<organism evidence="1 2">
    <name type="scientific">Fusarium decemcellulare</name>
    <dbReference type="NCBI Taxonomy" id="57161"/>
    <lineage>
        <taxon>Eukaryota</taxon>
        <taxon>Fungi</taxon>
        <taxon>Dikarya</taxon>
        <taxon>Ascomycota</taxon>
        <taxon>Pezizomycotina</taxon>
        <taxon>Sordariomycetes</taxon>
        <taxon>Hypocreomycetidae</taxon>
        <taxon>Hypocreales</taxon>
        <taxon>Nectriaceae</taxon>
        <taxon>Fusarium</taxon>
        <taxon>Fusarium decemcellulare species complex</taxon>
    </lineage>
</organism>
<comment type="caution">
    <text evidence="1">The sequence shown here is derived from an EMBL/GenBank/DDBJ whole genome shotgun (WGS) entry which is preliminary data.</text>
</comment>
<dbReference type="EMBL" id="JANRMS010001302">
    <property type="protein sequence ID" value="KAJ3529319.1"/>
    <property type="molecule type" value="Genomic_DNA"/>
</dbReference>
<evidence type="ECO:0000313" key="2">
    <source>
        <dbReference type="Proteomes" id="UP001148629"/>
    </source>
</evidence>
<evidence type="ECO:0000313" key="1">
    <source>
        <dbReference type="EMBL" id="KAJ3529319.1"/>
    </source>
</evidence>
<accession>A0ACC1S0A2</accession>
<sequence>MAGPLLPRHRQDQLEPNNQLRDQERDQEEQSDSVQGREDQQRLLDQPQKPSMSVDRQPLTGPVWAAKLNLRLLSLSFDTILLLIVFTLIAGSGNDSTIIVLFGPLAGVAFTWSFMDTVYLCTRGRRSFEPTTRMKFDLILGIAFAGSSSLTGFFGSVDHPAPGLDQTQDEPHLARRALTCFGVAEVFVHAVLFAIAYREWKAPAASEVIISSPSTDDLPLFISTSTPRPSQKTGSGLGLSEAARDEEESLLSDSRG</sequence>